<protein>
    <submittedName>
        <fullName evidence="5">Methyl-accepting chemotaxis protein</fullName>
    </submittedName>
</protein>
<gene>
    <name evidence="5" type="ordered locus">Hfelis_09900</name>
</gene>
<dbReference type="HOGENOM" id="CLU_613611_0_0_7"/>
<evidence type="ECO:0000313" key="5">
    <source>
        <dbReference type="EMBL" id="CBY83074.1"/>
    </source>
</evidence>
<evidence type="ECO:0000256" key="2">
    <source>
        <dbReference type="PROSITE-ProRule" id="PRU00284"/>
    </source>
</evidence>
<evidence type="ECO:0000256" key="3">
    <source>
        <dbReference type="SAM" id="Coils"/>
    </source>
</evidence>
<accession>E7ACP3</accession>
<dbReference type="PROSITE" id="PS50111">
    <property type="entry name" value="CHEMOTAXIS_TRANSDUC_2"/>
    <property type="match status" value="1"/>
</dbReference>
<dbReference type="InterPro" id="IPR004089">
    <property type="entry name" value="MCPsignal_dom"/>
</dbReference>
<dbReference type="AlphaFoldDB" id="E7ACP3"/>
<dbReference type="eggNOG" id="COG0840">
    <property type="taxonomic scope" value="Bacteria"/>
</dbReference>
<reference evidence="5 6" key="1">
    <citation type="journal article" date="2011" name="Genome Biol. Evol.">
        <title>Comparative whole genome sequence analysis of the carcinogenic bacterial model pathogen Helicobacter felis.</title>
        <authorList>
            <person name="Arnold I.C."/>
            <person name="Zigova Z."/>
            <person name="Holden M."/>
            <person name="Lawley T.D."/>
            <person name="Rad R."/>
            <person name="Dougan G."/>
            <person name="Falkow S."/>
            <person name="Bentley S.D."/>
            <person name="Muller A."/>
        </authorList>
    </citation>
    <scope>NUCLEOTIDE SEQUENCE [LARGE SCALE GENOMIC DNA]</scope>
    <source>
        <strain evidence="6">ATCC 49179 / CCUG 28539 / NCTC 12436 / CS1</strain>
    </source>
</reference>
<proteinExistence type="predicted"/>
<evidence type="ECO:0000313" key="6">
    <source>
        <dbReference type="Proteomes" id="UP000007934"/>
    </source>
</evidence>
<dbReference type="InterPro" id="IPR013655">
    <property type="entry name" value="PAS_fold_3"/>
</dbReference>
<dbReference type="eggNOG" id="COG2202">
    <property type="taxonomic scope" value="Bacteria"/>
</dbReference>
<dbReference type="PANTHER" id="PTHR32089:SF112">
    <property type="entry name" value="LYSOZYME-LIKE PROTEIN-RELATED"/>
    <property type="match status" value="1"/>
</dbReference>
<dbReference type="Proteomes" id="UP000007934">
    <property type="component" value="Chromosome"/>
</dbReference>
<sequence length="446" mass="50912">MFATPYRRFLENLTSIVSQIKWEESKTLDTARIKLQALTEFPCDQARNLVQAFMQFSQAMDRQLEDRANLTQEIRTLKEHHQTLENNRYIAQSMADASFNGLWYMHYPSNGQVDGKTPFMWSKRFRELLGFKDETEFPNVLSSWADRLHPDDIDRVFAHFNAALADKTGKTVYATTYRIKTKSGTYKYFHARGDIQRDTQGNPIFIAGSFQDMDNEIRHKADLDNIIERFTLSLSLISDRIFDILLEDEDLLSSKNPCWFSPRLAQDVVHTDQASLQTLISCLSPESKAPFLEILEQLRQNLKENKTIAPLSIEIFLKHYNDPHYFAYKFQATATQQQGENSSTRRIVGVLSNIDAQKKQEEFIAKEEEFNLKIKENLENIGTIISKIDGIAKQTNLLALNAAIEAARAGEHGRGFAVVADEVSKLASKTSEATSEIGALLKSEHL</sequence>
<dbReference type="Pfam" id="PF08447">
    <property type="entry name" value="PAS_3"/>
    <property type="match status" value="1"/>
</dbReference>
<keyword evidence="1 2" id="KW-0807">Transducer</keyword>
<dbReference type="CDD" id="cd00130">
    <property type="entry name" value="PAS"/>
    <property type="match status" value="1"/>
</dbReference>
<dbReference type="OrthoDB" id="9762798at2"/>
<name>E7ACP3_HELFC</name>
<dbReference type="InterPro" id="IPR000014">
    <property type="entry name" value="PAS"/>
</dbReference>
<feature type="coiled-coil region" evidence="3">
    <location>
        <begin position="60"/>
        <end position="87"/>
    </location>
</feature>
<dbReference type="SUPFAM" id="SSF58104">
    <property type="entry name" value="Methyl-accepting chemotaxis protein (MCP) signaling domain"/>
    <property type="match status" value="1"/>
</dbReference>
<feature type="domain" description="Methyl-accepting transducer" evidence="4">
    <location>
        <begin position="373"/>
        <end position="446"/>
    </location>
</feature>
<dbReference type="Gene3D" id="3.30.450.20">
    <property type="entry name" value="PAS domain"/>
    <property type="match status" value="1"/>
</dbReference>
<evidence type="ECO:0000259" key="4">
    <source>
        <dbReference type="PROSITE" id="PS50111"/>
    </source>
</evidence>
<dbReference type="STRING" id="936155.HFELIS_09900"/>
<organism evidence="5 6">
    <name type="scientific">Helicobacter felis (strain ATCC 49179 / CCUG 28539 / NCTC 12436 / CS1)</name>
    <dbReference type="NCBI Taxonomy" id="936155"/>
    <lineage>
        <taxon>Bacteria</taxon>
        <taxon>Pseudomonadati</taxon>
        <taxon>Campylobacterota</taxon>
        <taxon>Epsilonproteobacteria</taxon>
        <taxon>Campylobacterales</taxon>
        <taxon>Helicobacteraceae</taxon>
        <taxon>Helicobacter</taxon>
    </lineage>
</organism>
<keyword evidence="3" id="KW-0175">Coiled coil</keyword>
<dbReference type="GO" id="GO:0016020">
    <property type="term" value="C:membrane"/>
    <property type="evidence" value="ECO:0007669"/>
    <property type="project" value="InterPro"/>
</dbReference>
<dbReference type="InterPro" id="IPR001610">
    <property type="entry name" value="PAC"/>
</dbReference>
<keyword evidence="6" id="KW-1185">Reference proteome</keyword>
<dbReference type="Pfam" id="PF00015">
    <property type="entry name" value="MCPsignal"/>
    <property type="match status" value="1"/>
</dbReference>
<dbReference type="InterPro" id="IPR035965">
    <property type="entry name" value="PAS-like_dom_sf"/>
</dbReference>
<dbReference type="Gene3D" id="1.10.287.950">
    <property type="entry name" value="Methyl-accepting chemotaxis protein"/>
    <property type="match status" value="1"/>
</dbReference>
<dbReference type="GO" id="GO:0007165">
    <property type="term" value="P:signal transduction"/>
    <property type="evidence" value="ECO:0007669"/>
    <property type="project" value="UniProtKB-KW"/>
</dbReference>
<dbReference type="PANTHER" id="PTHR32089">
    <property type="entry name" value="METHYL-ACCEPTING CHEMOTAXIS PROTEIN MCPB"/>
    <property type="match status" value="1"/>
</dbReference>
<dbReference type="SMART" id="SM00086">
    <property type="entry name" value="PAC"/>
    <property type="match status" value="1"/>
</dbReference>
<dbReference type="SUPFAM" id="SSF55785">
    <property type="entry name" value="PYP-like sensor domain (PAS domain)"/>
    <property type="match status" value="1"/>
</dbReference>
<evidence type="ECO:0000256" key="1">
    <source>
        <dbReference type="ARBA" id="ARBA00023224"/>
    </source>
</evidence>
<dbReference type="EMBL" id="FQ670179">
    <property type="protein sequence ID" value="CBY83074.1"/>
    <property type="molecule type" value="Genomic_DNA"/>
</dbReference>
<dbReference type="KEGG" id="hfe:HFELIS_09900"/>